<reference evidence="19 20" key="1">
    <citation type="journal article" date="2023" name="Plants (Basel)">
        <title>Bridging the Gap: Combining Genomics and Transcriptomics Approaches to Understand Stylosanthes scabra, an Orphan Legume from the Brazilian Caatinga.</title>
        <authorList>
            <person name="Ferreira-Neto J.R.C."/>
            <person name="da Silva M.D."/>
            <person name="Binneck E."/>
            <person name="de Melo N.F."/>
            <person name="da Silva R.H."/>
            <person name="de Melo A.L.T.M."/>
            <person name="Pandolfi V."/>
            <person name="Bustamante F.O."/>
            <person name="Brasileiro-Vidal A.C."/>
            <person name="Benko-Iseppon A.M."/>
        </authorList>
    </citation>
    <scope>NUCLEOTIDE SEQUENCE [LARGE SCALE GENOMIC DNA]</scope>
    <source>
        <tissue evidence="19">Leaves</tissue>
    </source>
</reference>
<dbReference type="Pfam" id="PF10613">
    <property type="entry name" value="Lig_chan-Glu_bd"/>
    <property type="match status" value="1"/>
</dbReference>
<comment type="subcellular location">
    <subcellularLocation>
        <location evidence="1">Membrane</location>
        <topology evidence="1">Multi-pass membrane protein</topology>
    </subcellularLocation>
</comment>
<dbReference type="InterPro" id="IPR028082">
    <property type="entry name" value="Peripla_BP_I"/>
</dbReference>
<evidence type="ECO:0000256" key="11">
    <source>
        <dbReference type="ARBA" id="ARBA00023180"/>
    </source>
</evidence>
<dbReference type="InterPro" id="IPR044440">
    <property type="entry name" value="GABAb_receptor_plant_PBP1"/>
</dbReference>
<keyword evidence="4 15" id="KW-0813">Transport</keyword>
<feature type="compositionally biased region" description="Polar residues" evidence="16">
    <location>
        <begin position="837"/>
        <end position="847"/>
    </location>
</feature>
<comment type="caution">
    <text evidence="19">The sequence shown here is derived from an EMBL/GenBank/DDBJ whole genome shotgun (WGS) entry which is preliminary data.</text>
</comment>
<evidence type="ECO:0000256" key="1">
    <source>
        <dbReference type="ARBA" id="ARBA00004141"/>
    </source>
</evidence>
<evidence type="ECO:0000256" key="2">
    <source>
        <dbReference type="ARBA" id="ARBA00008685"/>
    </source>
</evidence>
<comment type="subunit">
    <text evidence="3">May form heteromers.</text>
</comment>
<keyword evidence="11" id="KW-0325">Glycoprotein</keyword>
<evidence type="ECO:0000256" key="17">
    <source>
        <dbReference type="SAM" id="Phobius"/>
    </source>
</evidence>
<evidence type="ECO:0000256" key="10">
    <source>
        <dbReference type="ARBA" id="ARBA00023170"/>
    </source>
</evidence>
<keyword evidence="7 17" id="KW-1133">Transmembrane helix</keyword>
<dbReference type="Pfam" id="PF01094">
    <property type="entry name" value="ANF_receptor"/>
    <property type="match status" value="1"/>
</dbReference>
<evidence type="ECO:0000256" key="14">
    <source>
        <dbReference type="ARBA" id="ARBA00049638"/>
    </source>
</evidence>
<dbReference type="Proteomes" id="UP001341840">
    <property type="component" value="Unassembled WGS sequence"/>
</dbReference>
<gene>
    <name evidence="19" type="ORF">PIB30_023283</name>
</gene>
<dbReference type="EMBL" id="JASCZI010271941">
    <property type="protein sequence ID" value="MED6218042.1"/>
    <property type="molecule type" value="Genomic_DNA"/>
</dbReference>
<dbReference type="InterPro" id="IPR001320">
    <property type="entry name" value="Iontro_rcpt_C"/>
</dbReference>
<feature type="domain" description="Ionotropic glutamate receptor C-terminal" evidence="18">
    <location>
        <begin position="417"/>
        <end position="743"/>
    </location>
</feature>
<dbReference type="SUPFAM" id="SSF53822">
    <property type="entry name" value="Periplasmic binding protein-like I"/>
    <property type="match status" value="1"/>
</dbReference>
<evidence type="ECO:0000313" key="20">
    <source>
        <dbReference type="Proteomes" id="UP001341840"/>
    </source>
</evidence>
<organism evidence="19 20">
    <name type="scientific">Stylosanthes scabra</name>
    <dbReference type="NCBI Taxonomy" id="79078"/>
    <lineage>
        <taxon>Eukaryota</taxon>
        <taxon>Viridiplantae</taxon>
        <taxon>Streptophyta</taxon>
        <taxon>Embryophyta</taxon>
        <taxon>Tracheophyta</taxon>
        <taxon>Spermatophyta</taxon>
        <taxon>Magnoliopsida</taxon>
        <taxon>eudicotyledons</taxon>
        <taxon>Gunneridae</taxon>
        <taxon>Pentapetalae</taxon>
        <taxon>rosids</taxon>
        <taxon>fabids</taxon>
        <taxon>Fabales</taxon>
        <taxon>Fabaceae</taxon>
        <taxon>Papilionoideae</taxon>
        <taxon>50 kb inversion clade</taxon>
        <taxon>dalbergioids sensu lato</taxon>
        <taxon>Dalbergieae</taxon>
        <taxon>Pterocarpus clade</taxon>
        <taxon>Stylosanthes</taxon>
    </lineage>
</organism>
<dbReference type="Pfam" id="PF00060">
    <property type="entry name" value="Lig_chan"/>
    <property type="match status" value="1"/>
</dbReference>
<keyword evidence="20" id="KW-1185">Reference proteome</keyword>
<keyword evidence="5 17" id="KW-0812">Transmembrane</keyword>
<feature type="transmembrane region" description="Helical" evidence="17">
    <location>
        <begin position="547"/>
        <end position="567"/>
    </location>
</feature>
<dbReference type="InterPro" id="IPR019594">
    <property type="entry name" value="Glu/Gly-bd"/>
</dbReference>
<evidence type="ECO:0000256" key="4">
    <source>
        <dbReference type="ARBA" id="ARBA00022448"/>
    </source>
</evidence>
<comment type="function">
    <text evidence="14">Glutamate-gated receptor that probably acts as a non-selective cation channel. May be involved in light-signal transduction and calcium homeostasis via the regulation of calcium influx into cells.</text>
</comment>
<evidence type="ECO:0000256" key="13">
    <source>
        <dbReference type="ARBA" id="ARBA00023303"/>
    </source>
</evidence>
<comment type="function">
    <text evidence="15">Glutamate-gated receptor that probably acts as non-selective cation channel.</text>
</comment>
<protein>
    <recommendedName>
        <fullName evidence="15">Glutamate receptor</fullName>
    </recommendedName>
</protein>
<keyword evidence="6" id="KW-0732">Signal</keyword>
<proteinExistence type="inferred from homology"/>
<keyword evidence="9 15" id="KW-0472">Membrane</keyword>
<accession>A0ABU6Z606</accession>
<evidence type="ECO:0000259" key="18">
    <source>
        <dbReference type="SMART" id="SM00079"/>
    </source>
</evidence>
<dbReference type="CDD" id="cd19990">
    <property type="entry name" value="PBP1_GABAb_receptor_plant"/>
    <property type="match status" value="1"/>
</dbReference>
<dbReference type="Gene3D" id="3.40.190.10">
    <property type="entry name" value="Periplasmic binding protein-like II"/>
    <property type="match status" value="2"/>
</dbReference>
<dbReference type="InterPro" id="IPR017103">
    <property type="entry name" value="Iontropic_Glu_rcpt_pln"/>
</dbReference>
<sequence length="847" mass="95604">MQSKATIPVNVGVVLDSNTWIGKLSLSCIEMALSDLYASHPHYKTRLIINVKDSKSEVMDAALAAQDLIRSKEVKAMIGPQNSRQANLVIEVGHKSHVPIISFSATSPSLTSPQIHSPYFFRVAQNDASQVQAVSAIIQAFEWNQLVLIYSQGIYEEELIPFMARTLQEGNVQIPYQIAIPTLATDQIISQELYKLRLMSNRVFVVHVSPQLGSRIFFIARELGMMSQGYAWIITTKMSNQLQIWNSSVTDSMQGVLGVSSYFPRTKELDDFELRWKMKFQQANPSMIWAQMNVLGLWAYDATTALAMAIEKVEFESLGISQSHLRETLSKIKLNGLAGDFSFVNGDTNLSSYKIINLIGNSERVVGYWTPQNGLKRNMETTYSFTSKNNLGTIIWPGDCFSAPKGYDELANKKELTVGVPLLRNGFDELILVQHEDPTNNTNVRGYCIDVFLLAMRSLPYNVSIEFIPYYKRSDHYSPGIYYDDLLHETYLGKVDAVVGDITITAKRSSYVDFTLPFTESGAVFIVPTTIAKNKTKVWIFLRPLTWQLWLTTGCFFLFIAFVVWVLEHQGNREFNGSTSKQVSTSIWFSFSTLVFAQTNLTTQLTVQQLRPTVTNVYQLLQNGDSVGYHFGSYAYDFLRQLGFDDSKLKVYHNAQECDTLFTIGSQNGGISAAFDEITYIKIIMASYCSKYTIMGPTYRSEGFAFAFRRGSPLAAEVSRAILNLTELNRDMMIRIEEKWFKNESNCPQPSNYDDNSNNSLDLDGFRGLFMVAGLASSSALIIHAAVFLYCQKRRVFIQFIGSNVSLLLKNVRAIFKSFYQKDHESFPDSQNDREQISSNSNEITVA</sequence>
<dbReference type="CDD" id="cd13686">
    <property type="entry name" value="GluR_Plant"/>
    <property type="match status" value="1"/>
</dbReference>
<evidence type="ECO:0000256" key="12">
    <source>
        <dbReference type="ARBA" id="ARBA00023286"/>
    </source>
</evidence>
<keyword evidence="13 15" id="KW-0407">Ion channel</keyword>
<evidence type="ECO:0000256" key="3">
    <source>
        <dbReference type="ARBA" id="ARBA00011095"/>
    </source>
</evidence>
<dbReference type="PANTHER" id="PTHR34836">
    <property type="entry name" value="OS06G0188250 PROTEIN"/>
    <property type="match status" value="1"/>
</dbReference>
<evidence type="ECO:0000256" key="16">
    <source>
        <dbReference type="SAM" id="MobiDB-lite"/>
    </source>
</evidence>
<evidence type="ECO:0000256" key="9">
    <source>
        <dbReference type="ARBA" id="ARBA00023136"/>
    </source>
</evidence>
<evidence type="ECO:0000256" key="8">
    <source>
        <dbReference type="ARBA" id="ARBA00023065"/>
    </source>
</evidence>
<dbReference type="SUPFAM" id="SSF53850">
    <property type="entry name" value="Periplasmic binding protein-like II"/>
    <property type="match status" value="1"/>
</dbReference>
<feature type="region of interest" description="Disordered" evidence="16">
    <location>
        <begin position="824"/>
        <end position="847"/>
    </location>
</feature>
<dbReference type="PIRSF" id="PIRSF037090">
    <property type="entry name" value="Iontro_Glu-like_rcpt_pln"/>
    <property type="match status" value="1"/>
</dbReference>
<name>A0ABU6Z606_9FABA</name>
<keyword evidence="8 15" id="KW-0406">Ion transport</keyword>
<dbReference type="SMART" id="SM00079">
    <property type="entry name" value="PBPe"/>
    <property type="match status" value="1"/>
</dbReference>
<evidence type="ECO:0000256" key="6">
    <source>
        <dbReference type="ARBA" id="ARBA00022729"/>
    </source>
</evidence>
<dbReference type="Gene3D" id="1.10.287.70">
    <property type="match status" value="1"/>
</dbReference>
<feature type="compositionally biased region" description="Basic and acidic residues" evidence="16">
    <location>
        <begin position="824"/>
        <end position="836"/>
    </location>
</feature>
<keyword evidence="10 15" id="KW-0675">Receptor</keyword>
<feature type="transmembrane region" description="Helical" evidence="17">
    <location>
        <begin position="769"/>
        <end position="790"/>
    </location>
</feature>
<evidence type="ECO:0000256" key="15">
    <source>
        <dbReference type="PIRNR" id="PIRNR037090"/>
    </source>
</evidence>
<evidence type="ECO:0000313" key="19">
    <source>
        <dbReference type="EMBL" id="MED6218042.1"/>
    </source>
</evidence>
<comment type="similarity">
    <text evidence="2 15">Belongs to the glutamate-gated ion channel (TC 1.A.10.1) family.</text>
</comment>
<evidence type="ECO:0000256" key="7">
    <source>
        <dbReference type="ARBA" id="ARBA00022989"/>
    </source>
</evidence>
<dbReference type="InterPro" id="IPR015683">
    <property type="entry name" value="Ionotropic_Glu_rcpt"/>
</dbReference>
<keyword evidence="12 15" id="KW-1071">Ligand-gated ion channel</keyword>
<evidence type="ECO:0000256" key="5">
    <source>
        <dbReference type="ARBA" id="ARBA00022692"/>
    </source>
</evidence>
<dbReference type="InterPro" id="IPR001828">
    <property type="entry name" value="ANF_lig-bd_rcpt"/>
</dbReference>
<dbReference type="PANTHER" id="PTHR34836:SF1">
    <property type="entry name" value="OS09G0428600 PROTEIN"/>
    <property type="match status" value="1"/>
</dbReference>
<dbReference type="Gene3D" id="3.40.50.2300">
    <property type="match status" value="2"/>
</dbReference>